<evidence type="ECO:0000256" key="2">
    <source>
        <dbReference type="ARBA" id="ARBA00022692"/>
    </source>
</evidence>
<dbReference type="GO" id="GO:0043190">
    <property type="term" value="C:ATP-binding cassette (ABC) transporter complex"/>
    <property type="evidence" value="ECO:0007669"/>
    <property type="project" value="InterPro"/>
</dbReference>
<comment type="caution">
    <text evidence="7">The sequence shown here is derived from an EMBL/GenBank/DDBJ whole genome shotgun (WGS) entry which is preliminary data.</text>
</comment>
<evidence type="ECO:0000256" key="4">
    <source>
        <dbReference type="ARBA" id="ARBA00023136"/>
    </source>
</evidence>
<feature type="transmembrane region" description="Helical" evidence="5">
    <location>
        <begin position="356"/>
        <end position="374"/>
    </location>
</feature>
<keyword evidence="4 5" id="KW-0472">Membrane</keyword>
<keyword evidence="5" id="KW-1003">Cell membrane</keyword>
<protein>
    <recommendedName>
        <fullName evidence="5">Transport permease protein</fullName>
    </recommendedName>
</protein>
<accession>A0A0G0D9R7</accession>
<dbReference type="InterPro" id="IPR013525">
    <property type="entry name" value="ABC2_TM"/>
</dbReference>
<dbReference type="GO" id="GO:0140359">
    <property type="term" value="F:ABC-type transporter activity"/>
    <property type="evidence" value="ECO:0007669"/>
    <property type="project" value="InterPro"/>
</dbReference>
<proteinExistence type="inferred from homology"/>
<dbReference type="InterPro" id="IPR052902">
    <property type="entry name" value="ABC-2_transporter"/>
</dbReference>
<dbReference type="PANTHER" id="PTHR43027">
    <property type="entry name" value="DOXORUBICIN RESISTANCE ABC TRANSPORTER PERMEASE PROTEIN DRRC-RELATED"/>
    <property type="match status" value="1"/>
</dbReference>
<dbReference type="AlphaFoldDB" id="A0A0G0D9R7"/>
<feature type="transmembrane region" description="Helical" evidence="5">
    <location>
        <begin position="182"/>
        <end position="207"/>
    </location>
</feature>
<feature type="transmembrane region" description="Helical" evidence="5">
    <location>
        <begin position="260"/>
        <end position="285"/>
    </location>
</feature>
<evidence type="ECO:0000313" key="7">
    <source>
        <dbReference type="EMBL" id="KKP90083.1"/>
    </source>
</evidence>
<evidence type="ECO:0000256" key="1">
    <source>
        <dbReference type="ARBA" id="ARBA00004141"/>
    </source>
</evidence>
<dbReference type="Pfam" id="PF12698">
    <property type="entry name" value="ABC2_membrane_3"/>
    <property type="match status" value="1"/>
</dbReference>
<dbReference type="InterPro" id="IPR000412">
    <property type="entry name" value="ABC_2_transport"/>
</dbReference>
<feature type="transmembrane region" description="Helical" evidence="5">
    <location>
        <begin position="34"/>
        <end position="53"/>
    </location>
</feature>
<sequence>MVNKKTIKKPRQFVAFLAMTKASVLMTLRNPTSLFFNFLFPFIFITIFGLLNWENAKFDLVVKPNSMKTGIVYEALQKVDALNLVTDKNEEQILDGLKKGQVAVTLDIQENGTVNIAPGVDMPVYDVHLDTSAGAPQAAGSITSIVNAVVGQINASVSQNAPKIVNETQSVVEGRKYQQIDFILPGQLAFALLSNALFGISFTIMMYKKNLILKRYFATPVRKFNILGAEVLSKTLIAILQSAIIIAAGYFLFHFTLANGWVTVLSMLVLSLVGIIVFLAFGLLATSIAKNEDSLTPITQLFMMPQLFLSGAFFPIENFPKIIQPIAHVLPMTLLNEAFKKVAFEGVALSATLPQIGGLLAWGVGLYILVLILFKWE</sequence>
<dbReference type="InterPro" id="IPR047817">
    <property type="entry name" value="ABC2_TM_bact-type"/>
</dbReference>
<reference evidence="7 8" key="1">
    <citation type="journal article" date="2015" name="Nature">
        <title>rRNA introns, odd ribosomes, and small enigmatic genomes across a large radiation of phyla.</title>
        <authorList>
            <person name="Brown C.T."/>
            <person name="Hug L.A."/>
            <person name="Thomas B.C."/>
            <person name="Sharon I."/>
            <person name="Castelle C.J."/>
            <person name="Singh A."/>
            <person name="Wilkins M.J."/>
            <person name="Williams K.H."/>
            <person name="Banfield J.F."/>
        </authorList>
    </citation>
    <scope>NUCLEOTIDE SEQUENCE [LARGE SCALE GENOMIC DNA]</scope>
</reference>
<name>A0A0G0D9R7_9BACT</name>
<keyword evidence="2 5" id="KW-0812">Transmembrane</keyword>
<keyword evidence="3 5" id="KW-1133">Transmembrane helix</keyword>
<dbReference type="Proteomes" id="UP000034140">
    <property type="component" value="Unassembled WGS sequence"/>
</dbReference>
<evidence type="ECO:0000256" key="3">
    <source>
        <dbReference type="ARBA" id="ARBA00022989"/>
    </source>
</evidence>
<comment type="subcellular location">
    <subcellularLocation>
        <location evidence="5">Cell membrane</location>
        <topology evidence="5">Multi-pass membrane protein</topology>
    </subcellularLocation>
    <subcellularLocation>
        <location evidence="1">Membrane</location>
        <topology evidence="1">Multi-pass membrane protein</topology>
    </subcellularLocation>
</comment>
<dbReference type="EMBL" id="LBRE01000047">
    <property type="protein sequence ID" value="KKP90083.1"/>
    <property type="molecule type" value="Genomic_DNA"/>
</dbReference>
<feature type="domain" description="ABC transmembrane type-2" evidence="6">
    <location>
        <begin position="139"/>
        <end position="377"/>
    </location>
</feature>
<dbReference type="PRINTS" id="PR00164">
    <property type="entry name" value="ABC2TRNSPORT"/>
</dbReference>
<organism evidence="7 8">
    <name type="scientific">candidate division WS6 bacterium GW2011_GWC1_36_11</name>
    <dbReference type="NCBI Taxonomy" id="1619090"/>
    <lineage>
        <taxon>Bacteria</taxon>
        <taxon>Candidatus Dojkabacteria</taxon>
    </lineage>
</organism>
<evidence type="ECO:0000256" key="5">
    <source>
        <dbReference type="RuleBase" id="RU361157"/>
    </source>
</evidence>
<keyword evidence="5" id="KW-0813">Transport</keyword>
<dbReference type="PANTHER" id="PTHR43027:SF1">
    <property type="entry name" value="DOXORUBICIN RESISTANCE ABC TRANSPORTER PERMEASE PROTEIN DRRC-RELATED"/>
    <property type="match status" value="1"/>
</dbReference>
<comment type="similarity">
    <text evidence="5">Belongs to the ABC-2 integral membrane protein family.</text>
</comment>
<feature type="transmembrane region" description="Helical" evidence="5">
    <location>
        <begin position="12"/>
        <end position="28"/>
    </location>
</feature>
<evidence type="ECO:0000313" key="8">
    <source>
        <dbReference type="Proteomes" id="UP000034140"/>
    </source>
</evidence>
<feature type="transmembrane region" description="Helical" evidence="5">
    <location>
        <begin position="231"/>
        <end position="253"/>
    </location>
</feature>
<gene>
    <name evidence="7" type="ORF">UR96_C0047G0013</name>
</gene>
<evidence type="ECO:0000259" key="6">
    <source>
        <dbReference type="PROSITE" id="PS51012"/>
    </source>
</evidence>
<dbReference type="PROSITE" id="PS51012">
    <property type="entry name" value="ABC_TM2"/>
    <property type="match status" value="1"/>
</dbReference>